<evidence type="ECO:0000313" key="3">
    <source>
        <dbReference type="Proteomes" id="UP000586827"/>
    </source>
</evidence>
<dbReference type="SUPFAM" id="SSF51556">
    <property type="entry name" value="Metallo-dependent hydrolases"/>
    <property type="match status" value="1"/>
</dbReference>
<name>A0A849C9J7_9NOCA</name>
<dbReference type="InterPro" id="IPR032466">
    <property type="entry name" value="Metal_Hydrolase"/>
</dbReference>
<sequence length="600" mass="64333">MQHFADNECATPVASNVVRRDRRSSQRRAVAPTSWVDRGACGDGVVEIPEQGTSMDTSGIPEGEQLYLFTGGTILTVDRAFSIAEAIAVQGNRIVAVGAEATVRDIVGVGATEIDLAGRTMLPGFVDAHTHVLTGSMVAALMEYVGMARFATVREVLDHLTDMARQAPEGKWILARNFDPAVQPDLAALTFAELDAVSTAHPVFVLNASGHIAYANSAAFAAAGIGEDVEDPDGAEFVRDADGKLTGTMKNGVAYNQVLGKCDAAAGLNPVDALIDLLEGWRQVGLTTVSELGLGTLSHTPDDLTVLTQAAGTGNLKTRIRAYSFYTLGTDTWDAAGVRPGDGDALVRIAGYKLVADGSNQGFTGLQREPYLDTDNYGIAYMEPKVLAAEAVDRASKGWSLAIHGNGDAGIDNILDACDAIRDAGVEPGAARVRIEHCSILHDEQITRMKDLGVSASFLIGHVHYWGIAMRDTVFGTQKALLLDRCRSVEAAGIGFTLHSDFMVTDPHPLHMIEMAVTRRTWKEPDYVLAPEERISVESAIRAVTSEAAWQLSSEHEVGSLEVGKYADFVILDQDPRAVPPDQIKDITVLETWMNGNQVY</sequence>
<keyword evidence="3" id="KW-1185">Reference proteome</keyword>
<evidence type="ECO:0000313" key="2">
    <source>
        <dbReference type="EMBL" id="NNH75252.1"/>
    </source>
</evidence>
<dbReference type="Pfam" id="PF07969">
    <property type="entry name" value="Amidohydro_3"/>
    <property type="match status" value="1"/>
</dbReference>
<reference evidence="2 3" key="1">
    <citation type="submission" date="2020-05" db="EMBL/GenBank/DDBJ databases">
        <title>MicrobeNet Type strains.</title>
        <authorList>
            <person name="Nicholson A.C."/>
        </authorList>
    </citation>
    <scope>NUCLEOTIDE SEQUENCE [LARGE SCALE GENOMIC DNA]</scope>
    <source>
        <strain evidence="2 3">JCM 3224</strain>
    </source>
</reference>
<dbReference type="Gene3D" id="3.20.20.140">
    <property type="entry name" value="Metal-dependent hydrolases"/>
    <property type="match status" value="1"/>
</dbReference>
<dbReference type="AlphaFoldDB" id="A0A849C9J7"/>
<protein>
    <submittedName>
        <fullName evidence="2">Amidohydrolase family protein</fullName>
    </submittedName>
</protein>
<organism evidence="2 3">
    <name type="scientific">Nocardia uniformis</name>
    <dbReference type="NCBI Taxonomy" id="53432"/>
    <lineage>
        <taxon>Bacteria</taxon>
        <taxon>Bacillati</taxon>
        <taxon>Actinomycetota</taxon>
        <taxon>Actinomycetes</taxon>
        <taxon>Mycobacteriales</taxon>
        <taxon>Nocardiaceae</taxon>
        <taxon>Nocardia</taxon>
    </lineage>
</organism>
<dbReference type="PANTHER" id="PTHR22642">
    <property type="entry name" value="IMIDAZOLONEPROPIONASE"/>
    <property type="match status" value="1"/>
</dbReference>
<evidence type="ECO:0000259" key="1">
    <source>
        <dbReference type="Pfam" id="PF07969"/>
    </source>
</evidence>
<dbReference type="Gene3D" id="3.10.310.70">
    <property type="match status" value="1"/>
</dbReference>
<dbReference type="Proteomes" id="UP000586827">
    <property type="component" value="Unassembled WGS sequence"/>
</dbReference>
<dbReference type="InterPro" id="IPR011059">
    <property type="entry name" value="Metal-dep_hydrolase_composite"/>
</dbReference>
<gene>
    <name evidence="2" type="ORF">HLB23_36290</name>
</gene>
<dbReference type="EMBL" id="JABELX010000020">
    <property type="protein sequence ID" value="NNH75252.1"/>
    <property type="molecule type" value="Genomic_DNA"/>
</dbReference>
<dbReference type="SUPFAM" id="SSF51338">
    <property type="entry name" value="Composite domain of metallo-dependent hydrolases"/>
    <property type="match status" value="1"/>
</dbReference>
<dbReference type="Gene3D" id="2.30.40.10">
    <property type="entry name" value="Urease, subunit C, domain 1"/>
    <property type="match status" value="1"/>
</dbReference>
<dbReference type="InterPro" id="IPR013108">
    <property type="entry name" value="Amidohydro_3"/>
</dbReference>
<feature type="domain" description="Amidohydrolase 3" evidence="1">
    <location>
        <begin position="113"/>
        <end position="600"/>
    </location>
</feature>
<proteinExistence type="predicted"/>
<keyword evidence="2" id="KW-0378">Hydrolase</keyword>
<dbReference type="GO" id="GO:0016810">
    <property type="term" value="F:hydrolase activity, acting on carbon-nitrogen (but not peptide) bonds"/>
    <property type="evidence" value="ECO:0007669"/>
    <property type="project" value="InterPro"/>
</dbReference>
<accession>A0A849C9J7</accession>
<dbReference type="PANTHER" id="PTHR22642:SF2">
    <property type="entry name" value="PROTEIN LONG AFTER FAR-RED 3"/>
    <property type="match status" value="1"/>
</dbReference>
<dbReference type="CDD" id="cd01300">
    <property type="entry name" value="YtcJ_like"/>
    <property type="match status" value="1"/>
</dbReference>
<dbReference type="InterPro" id="IPR033932">
    <property type="entry name" value="YtcJ-like"/>
</dbReference>
<comment type="caution">
    <text evidence="2">The sequence shown here is derived from an EMBL/GenBank/DDBJ whole genome shotgun (WGS) entry which is preliminary data.</text>
</comment>